<dbReference type="AlphaFoldDB" id="A0AAN6IRW4"/>
<dbReference type="InterPro" id="IPR029058">
    <property type="entry name" value="AB_hydrolase_fold"/>
</dbReference>
<dbReference type="Proteomes" id="UP001161757">
    <property type="component" value="Unassembled WGS sequence"/>
</dbReference>
<dbReference type="PANTHER" id="PTHR48081">
    <property type="entry name" value="AB HYDROLASE SUPERFAMILY PROTEIN C4A8.06C"/>
    <property type="match status" value="1"/>
</dbReference>
<reference evidence="3" key="1">
    <citation type="submission" date="2023-01" db="EMBL/GenBank/DDBJ databases">
        <title>Exophiala dermititidis isolated from Cystic Fibrosis Patient.</title>
        <authorList>
            <person name="Kurbessoian T."/>
            <person name="Crocker A."/>
            <person name="Murante D."/>
            <person name="Hogan D.A."/>
            <person name="Stajich J.E."/>
        </authorList>
    </citation>
    <scope>NUCLEOTIDE SEQUENCE</scope>
    <source>
        <strain evidence="3">Ex8</strain>
    </source>
</reference>
<dbReference type="Gene3D" id="3.40.50.1820">
    <property type="entry name" value="alpha/beta hydrolase"/>
    <property type="match status" value="1"/>
</dbReference>
<feature type="domain" description="BD-FAE-like" evidence="2">
    <location>
        <begin position="36"/>
        <end position="143"/>
    </location>
</feature>
<dbReference type="EMBL" id="JAJGCB010000019">
    <property type="protein sequence ID" value="KAJ8988277.1"/>
    <property type="molecule type" value="Genomic_DNA"/>
</dbReference>
<dbReference type="GO" id="GO:0016787">
    <property type="term" value="F:hydrolase activity"/>
    <property type="evidence" value="ECO:0007669"/>
    <property type="project" value="UniProtKB-KW"/>
</dbReference>
<dbReference type="SUPFAM" id="SSF53474">
    <property type="entry name" value="alpha/beta-Hydrolases"/>
    <property type="match status" value="1"/>
</dbReference>
<keyword evidence="1" id="KW-0378">Hydrolase</keyword>
<organism evidence="3 4">
    <name type="scientific">Exophiala dermatitidis</name>
    <name type="common">Black yeast-like fungus</name>
    <name type="synonym">Wangiella dermatitidis</name>
    <dbReference type="NCBI Taxonomy" id="5970"/>
    <lineage>
        <taxon>Eukaryota</taxon>
        <taxon>Fungi</taxon>
        <taxon>Dikarya</taxon>
        <taxon>Ascomycota</taxon>
        <taxon>Pezizomycotina</taxon>
        <taxon>Eurotiomycetes</taxon>
        <taxon>Chaetothyriomycetidae</taxon>
        <taxon>Chaetothyriales</taxon>
        <taxon>Herpotrichiellaceae</taxon>
        <taxon>Exophiala</taxon>
    </lineage>
</organism>
<evidence type="ECO:0000313" key="4">
    <source>
        <dbReference type="Proteomes" id="UP001161757"/>
    </source>
</evidence>
<proteinExistence type="predicted"/>
<dbReference type="Pfam" id="PF20434">
    <property type="entry name" value="BD-FAE"/>
    <property type="match status" value="1"/>
</dbReference>
<protein>
    <recommendedName>
        <fullName evidence="2">BD-FAE-like domain-containing protein</fullName>
    </recommendedName>
</protein>
<dbReference type="InterPro" id="IPR049492">
    <property type="entry name" value="BD-FAE-like_dom"/>
</dbReference>
<evidence type="ECO:0000259" key="2">
    <source>
        <dbReference type="Pfam" id="PF20434"/>
    </source>
</evidence>
<accession>A0AAN6IRW4</accession>
<dbReference type="PANTHER" id="PTHR48081:SF3">
    <property type="entry name" value="ALPHA_BETA HYDROLASE FOLD-3 DOMAIN-CONTAINING PROTEIN"/>
    <property type="match status" value="1"/>
</dbReference>
<comment type="caution">
    <text evidence="3">The sequence shown here is derived from an EMBL/GenBank/DDBJ whole genome shotgun (WGS) entry which is preliminary data.</text>
</comment>
<name>A0AAN6IRW4_EXODE</name>
<gene>
    <name evidence="3" type="ORF">HRR80_007693</name>
</gene>
<sequence>MSRRNLANHTSTEVHTMDASPRTIIYKKIGSLQIPLDLYLPKNARKAPILLWFHGGGLLMGRRDLLAPHMRKSVHTHGYACISADYRLAPQVSVHDVFEDVKDCINFIRNELTSYVEEDALDVSRLAVSGSSAGGFLTLLAGLYVVPKPQVIIPIYPITDPLGGFFTKPQPAPPGRYAASKAEMEPFLNTQAEPSTSCGKVPDPRAHMYVYMLRAANLAELWGVPDEQSAAPYRISRQIQEHGLPPAYVLHGDADTAVGVEQSDEVVGSMLGCGVIVEYERPHGQDHFLDNGDDYQNEAMYAFINKHL</sequence>
<dbReference type="InterPro" id="IPR050300">
    <property type="entry name" value="GDXG_lipolytic_enzyme"/>
</dbReference>
<evidence type="ECO:0000256" key="1">
    <source>
        <dbReference type="ARBA" id="ARBA00022801"/>
    </source>
</evidence>
<evidence type="ECO:0000313" key="3">
    <source>
        <dbReference type="EMBL" id="KAJ8988277.1"/>
    </source>
</evidence>